<evidence type="ECO:0000313" key="3">
    <source>
        <dbReference type="Proteomes" id="UP000092177"/>
    </source>
</evidence>
<comment type="caution">
    <text evidence="2">The sequence shown here is derived from an EMBL/GenBank/DDBJ whole genome shotgun (WGS) entry which is preliminary data.</text>
</comment>
<dbReference type="Proteomes" id="UP000092177">
    <property type="component" value="Chromosome 12"/>
</dbReference>
<keyword evidence="1" id="KW-0732">Signal</keyword>
<dbReference type="EMBL" id="LTAN01000012">
    <property type="protein sequence ID" value="OBR01986.1"/>
    <property type="molecule type" value="Genomic_DNA"/>
</dbReference>
<dbReference type="GeneID" id="28873639"/>
<dbReference type="AlphaFoldDB" id="A0A1B7XQE1"/>
<dbReference type="KEGG" id="chig:CH63R_14558"/>
<organism evidence="2 3">
    <name type="scientific">Colletotrichum higginsianum (strain IMI 349063)</name>
    <name type="common">Crucifer anthracnose fungus</name>
    <dbReference type="NCBI Taxonomy" id="759273"/>
    <lineage>
        <taxon>Eukaryota</taxon>
        <taxon>Fungi</taxon>
        <taxon>Dikarya</taxon>
        <taxon>Ascomycota</taxon>
        <taxon>Pezizomycotina</taxon>
        <taxon>Sordariomycetes</taxon>
        <taxon>Hypocreomycetidae</taxon>
        <taxon>Glomerellales</taxon>
        <taxon>Glomerellaceae</taxon>
        <taxon>Colletotrichum</taxon>
        <taxon>Colletotrichum destructivum species complex</taxon>
    </lineage>
</organism>
<feature type="chain" id="PRO_5008600968" evidence="1">
    <location>
        <begin position="25"/>
        <end position="79"/>
    </location>
</feature>
<evidence type="ECO:0000256" key="1">
    <source>
        <dbReference type="SAM" id="SignalP"/>
    </source>
</evidence>
<sequence length="79" mass="8552">MLASGLVLLAVILELSFDDDGAGAGDNTTELVIHDRLQTISEAYTSLFPLVRPISDVDTPFSQVIEDRWMASRITQSAG</sequence>
<name>A0A1B7XQE1_COLHI</name>
<dbReference type="VEuPathDB" id="FungiDB:CH63R_14558"/>
<feature type="signal peptide" evidence="1">
    <location>
        <begin position="1"/>
        <end position="24"/>
    </location>
</feature>
<keyword evidence="3" id="KW-1185">Reference proteome</keyword>
<proteinExistence type="predicted"/>
<evidence type="ECO:0000313" key="2">
    <source>
        <dbReference type="EMBL" id="OBR01986.1"/>
    </source>
</evidence>
<dbReference type="RefSeq" id="XP_018150504.1">
    <property type="nucleotide sequence ID" value="XM_018309532.1"/>
</dbReference>
<accession>A0A1B7XQE1</accession>
<gene>
    <name evidence="2" type="ORF">CH63R_14558</name>
</gene>
<reference evidence="3" key="1">
    <citation type="journal article" date="2017" name="BMC Genomics">
        <title>Gapless genome assembly of Colletotrichum higginsianum reveals chromosome structure and association of transposable elements with secondary metabolite gene clusters.</title>
        <authorList>
            <person name="Dallery J.-F."/>
            <person name="Lapalu N."/>
            <person name="Zampounis A."/>
            <person name="Pigne S."/>
            <person name="Luyten I."/>
            <person name="Amselem J."/>
            <person name="Wittenberg A.H.J."/>
            <person name="Zhou S."/>
            <person name="de Queiroz M.V."/>
            <person name="Robin G.P."/>
            <person name="Auger A."/>
            <person name="Hainaut M."/>
            <person name="Henrissat B."/>
            <person name="Kim K.-T."/>
            <person name="Lee Y.-H."/>
            <person name="Lespinet O."/>
            <person name="Schwartz D.C."/>
            <person name="Thon M.R."/>
            <person name="O'Connell R.J."/>
        </authorList>
    </citation>
    <scope>NUCLEOTIDE SEQUENCE [LARGE SCALE GENOMIC DNA]</scope>
    <source>
        <strain evidence="3">IMI 349063</strain>
    </source>
</reference>
<protein>
    <submittedName>
        <fullName evidence="2">Uncharacterized protein</fullName>
    </submittedName>
</protein>